<dbReference type="EMBL" id="CP098805">
    <property type="protein sequence ID" value="USJ29806.1"/>
    <property type="molecule type" value="Genomic_DNA"/>
</dbReference>
<dbReference type="RefSeq" id="WP_235165679.1">
    <property type="nucleotide sequence ID" value="NZ_CP098805.1"/>
</dbReference>
<evidence type="ECO:0000313" key="1">
    <source>
        <dbReference type="EMBL" id="USJ29806.1"/>
    </source>
</evidence>
<organism evidence="1 2">
    <name type="scientific">Dyadobacter chenhuakuii</name>
    <dbReference type="NCBI Taxonomy" id="2909339"/>
    <lineage>
        <taxon>Bacteria</taxon>
        <taxon>Pseudomonadati</taxon>
        <taxon>Bacteroidota</taxon>
        <taxon>Cytophagia</taxon>
        <taxon>Cytophagales</taxon>
        <taxon>Spirosomataceae</taxon>
        <taxon>Dyadobacter</taxon>
    </lineage>
</organism>
<proteinExistence type="predicted"/>
<protein>
    <submittedName>
        <fullName evidence="1">Uncharacterized protein</fullName>
    </submittedName>
</protein>
<dbReference type="Proteomes" id="UP001055420">
    <property type="component" value="Chromosome"/>
</dbReference>
<accession>A0ABY4XHT0</accession>
<reference evidence="1" key="1">
    <citation type="submission" date="2022-06" db="EMBL/GenBank/DDBJ databases">
        <title>Novel species in genus Dyadobacter.</title>
        <authorList>
            <person name="Ma C."/>
        </authorList>
    </citation>
    <scope>NUCLEOTIDE SEQUENCE</scope>
    <source>
        <strain evidence="1">CY22</strain>
    </source>
</reference>
<name>A0ABY4XHT0_9BACT</name>
<evidence type="ECO:0000313" key="2">
    <source>
        <dbReference type="Proteomes" id="UP001055420"/>
    </source>
</evidence>
<sequence length="158" mass="18055">MKDTCKKGKKVPYLIEEKTAVFFESMTYTQHAHNLLKKGKVKGVYTCERAVRKALGAYPIGLPITAPVSTDCASIMFADNLVAGAWFLLHPSRTRDIAVWKTIGEYLHKACEALTNVYDLELDRFGTPKRRDFAKENNINKLALTQVELFRLRQVYKR</sequence>
<gene>
    <name evidence="1" type="ORF">NFI80_18215</name>
</gene>
<keyword evidence="2" id="KW-1185">Reference proteome</keyword>